<evidence type="ECO:0008006" key="6">
    <source>
        <dbReference type="Google" id="ProtNLM"/>
    </source>
</evidence>
<reference evidence="5" key="2">
    <citation type="journal article" date="2019" name="Int. J. Syst. Evol. Microbiol.">
        <title>The Global Catalogue of Microorganisms (GCM) 10K type strain sequencing project: providing services to taxonomists for standard genome sequencing and annotation.</title>
        <authorList>
            <consortium name="The Broad Institute Genomics Platform"/>
            <consortium name="The Broad Institute Genome Sequencing Center for Infectious Disease"/>
            <person name="Wu L."/>
            <person name="Ma J."/>
        </authorList>
    </citation>
    <scope>NUCLEOTIDE SEQUENCE [LARGE SCALE GENOMIC DNA]</scope>
    <source>
        <strain evidence="5">NBRC 107715</strain>
    </source>
</reference>
<proteinExistence type="predicted"/>
<accession>A0A512J0T8</accession>
<feature type="transmembrane region" description="Helical" evidence="1">
    <location>
        <begin position="30"/>
        <end position="47"/>
    </location>
</feature>
<dbReference type="AlphaFoldDB" id="A0A512J0T8"/>
<comment type="caution">
    <text evidence="2">The sequence shown here is derived from an EMBL/GenBank/DDBJ whole genome shotgun (WGS) entry which is preliminary data.</text>
</comment>
<reference evidence="2 4" key="3">
    <citation type="submission" date="2019-07" db="EMBL/GenBank/DDBJ databases">
        <title>Whole genome shotgun sequence of Methylobacterium oxalidis NBRC 107715.</title>
        <authorList>
            <person name="Hosoyama A."/>
            <person name="Uohara A."/>
            <person name="Ohji S."/>
            <person name="Ichikawa N."/>
        </authorList>
    </citation>
    <scope>NUCLEOTIDE SEQUENCE [LARGE SCALE GENOMIC DNA]</scope>
    <source>
        <strain evidence="2 4">NBRC 107715</strain>
    </source>
</reference>
<keyword evidence="5" id="KW-1185">Reference proteome</keyword>
<feature type="transmembrane region" description="Helical" evidence="1">
    <location>
        <begin position="5"/>
        <end position="24"/>
    </location>
</feature>
<reference evidence="3" key="4">
    <citation type="submission" date="2023-01" db="EMBL/GenBank/DDBJ databases">
        <title>Draft genome sequence of Methylobacterium oxalidis strain NBRC 107715.</title>
        <authorList>
            <person name="Sun Q."/>
            <person name="Mori K."/>
        </authorList>
    </citation>
    <scope>NUCLEOTIDE SEQUENCE</scope>
    <source>
        <strain evidence="3">NBRC 107715</strain>
    </source>
</reference>
<evidence type="ECO:0000313" key="4">
    <source>
        <dbReference type="Proteomes" id="UP000321960"/>
    </source>
</evidence>
<sequence length="50" mass="5296">MNPVAIAVMLGIALGFLGLILYALHIGPPWLLAALVILVIAGFIRWGRLG</sequence>
<protein>
    <recommendedName>
        <fullName evidence="6">DUF4175 domain-containing protein</fullName>
    </recommendedName>
</protein>
<dbReference type="Proteomes" id="UP000321960">
    <property type="component" value="Unassembled WGS sequence"/>
</dbReference>
<gene>
    <name evidence="3" type="ORF">GCM10007888_32840</name>
    <name evidence="2" type="ORF">MOX02_16140</name>
</gene>
<evidence type="ECO:0000313" key="2">
    <source>
        <dbReference type="EMBL" id="GEP03576.1"/>
    </source>
</evidence>
<keyword evidence="1" id="KW-0812">Transmembrane</keyword>
<evidence type="ECO:0000256" key="1">
    <source>
        <dbReference type="SAM" id="Phobius"/>
    </source>
</evidence>
<organism evidence="2 4">
    <name type="scientific">Methylobacterium oxalidis</name>
    <dbReference type="NCBI Taxonomy" id="944322"/>
    <lineage>
        <taxon>Bacteria</taxon>
        <taxon>Pseudomonadati</taxon>
        <taxon>Pseudomonadota</taxon>
        <taxon>Alphaproteobacteria</taxon>
        <taxon>Hyphomicrobiales</taxon>
        <taxon>Methylobacteriaceae</taxon>
        <taxon>Methylobacterium</taxon>
    </lineage>
</organism>
<evidence type="ECO:0000313" key="5">
    <source>
        <dbReference type="Proteomes" id="UP001156856"/>
    </source>
</evidence>
<keyword evidence="1" id="KW-0472">Membrane</keyword>
<reference evidence="3" key="1">
    <citation type="journal article" date="2014" name="Int. J. Syst. Evol. Microbiol.">
        <title>Complete genome of a new Firmicutes species belonging to the dominant human colonic microbiota ('Ruminococcus bicirculans') reveals two chromosomes and a selective capacity to utilize plant glucans.</title>
        <authorList>
            <consortium name="NISC Comparative Sequencing Program"/>
            <person name="Wegmann U."/>
            <person name="Louis P."/>
            <person name="Goesmann A."/>
            <person name="Henrissat B."/>
            <person name="Duncan S.H."/>
            <person name="Flint H.J."/>
        </authorList>
    </citation>
    <scope>NUCLEOTIDE SEQUENCE</scope>
    <source>
        <strain evidence="3">NBRC 107715</strain>
    </source>
</reference>
<evidence type="ECO:0000313" key="3">
    <source>
        <dbReference type="EMBL" id="GLS64903.1"/>
    </source>
</evidence>
<dbReference type="EMBL" id="BSPK01000058">
    <property type="protein sequence ID" value="GLS64903.1"/>
    <property type="molecule type" value="Genomic_DNA"/>
</dbReference>
<name>A0A512J0T8_9HYPH</name>
<dbReference type="EMBL" id="BJZU01000027">
    <property type="protein sequence ID" value="GEP03576.1"/>
    <property type="molecule type" value="Genomic_DNA"/>
</dbReference>
<dbReference type="RefSeq" id="WP_147025281.1">
    <property type="nucleotide sequence ID" value="NZ_BJZU01000027.1"/>
</dbReference>
<dbReference type="Proteomes" id="UP001156856">
    <property type="component" value="Unassembled WGS sequence"/>
</dbReference>
<keyword evidence="1" id="KW-1133">Transmembrane helix</keyword>